<feature type="region of interest" description="Disordered" evidence="4">
    <location>
        <begin position="386"/>
        <end position="417"/>
    </location>
</feature>
<dbReference type="eggNOG" id="KOG0586">
    <property type="taxonomic scope" value="Eukaryota"/>
</dbReference>
<dbReference type="InterPro" id="IPR011009">
    <property type="entry name" value="Kinase-like_dom_sf"/>
</dbReference>
<evidence type="ECO:0000313" key="7">
    <source>
        <dbReference type="Proteomes" id="UP000015241"/>
    </source>
</evidence>
<dbReference type="STRING" id="743788.S8FPM3"/>
<feature type="compositionally biased region" description="Polar residues" evidence="4">
    <location>
        <begin position="607"/>
        <end position="618"/>
    </location>
</feature>
<dbReference type="GO" id="GO:0005524">
    <property type="term" value="F:ATP binding"/>
    <property type="evidence" value="ECO:0007669"/>
    <property type="project" value="UniProtKB-UniRule"/>
</dbReference>
<evidence type="ECO:0000256" key="2">
    <source>
        <dbReference type="ARBA" id="ARBA00022840"/>
    </source>
</evidence>
<evidence type="ECO:0000256" key="1">
    <source>
        <dbReference type="ARBA" id="ARBA00022741"/>
    </source>
</evidence>
<dbReference type="OrthoDB" id="4062651at2759"/>
<dbReference type="GO" id="GO:0000226">
    <property type="term" value="P:microtubule cytoskeleton organization"/>
    <property type="evidence" value="ECO:0007669"/>
    <property type="project" value="TreeGrafter"/>
</dbReference>
<protein>
    <recommendedName>
        <fullName evidence="5">Protein kinase domain-containing protein</fullName>
    </recommendedName>
</protein>
<evidence type="ECO:0000256" key="4">
    <source>
        <dbReference type="SAM" id="MobiDB-lite"/>
    </source>
</evidence>
<dbReference type="GO" id="GO:0004674">
    <property type="term" value="F:protein serine/threonine kinase activity"/>
    <property type="evidence" value="ECO:0007669"/>
    <property type="project" value="TreeGrafter"/>
</dbReference>
<feature type="domain" description="Protein kinase" evidence="5">
    <location>
        <begin position="27"/>
        <end position="342"/>
    </location>
</feature>
<dbReference type="InterPro" id="IPR000719">
    <property type="entry name" value="Prot_kinase_dom"/>
</dbReference>
<dbReference type="PROSITE" id="PS50011">
    <property type="entry name" value="PROTEIN_KINASE_DOM"/>
    <property type="match status" value="1"/>
</dbReference>
<dbReference type="PROSITE" id="PS00108">
    <property type="entry name" value="PROTEIN_KINASE_ST"/>
    <property type="match status" value="1"/>
</dbReference>
<gene>
    <name evidence="6" type="ORF">FOMPIDRAFT_1146647</name>
</gene>
<dbReference type="InterPro" id="IPR017441">
    <property type="entry name" value="Protein_kinase_ATP_BS"/>
</dbReference>
<dbReference type="GO" id="GO:0005737">
    <property type="term" value="C:cytoplasm"/>
    <property type="evidence" value="ECO:0007669"/>
    <property type="project" value="TreeGrafter"/>
</dbReference>
<feature type="region of interest" description="Disordered" evidence="4">
    <location>
        <begin position="347"/>
        <end position="370"/>
    </location>
</feature>
<feature type="compositionally biased region" description="Basic residues" evidence="4">
    <location>
        <begin position="406"/>
        <end position="417"/>
    </location>
</feature>
<evidence type="ECO:0000259" key="5">
    <source>
        <dbReference type="PROSITE" id="PS50011"/>
    </source>
</evidence>
<feature type="region of interest" description="Disordered" evidence="4">
    <location>
        <begin position="573"/>
        <end position="637"/>
    </location>
</feature>
<feature type="region of interest" description="Disordered" evidence="4">
    <location>
        <begin position="178"/>
        <end position="253"/>
    </location>
</feature>
<dbReference type="PANTHER" id="PTHR24346">
    <property type="entry name" value="MAP/MICROTUBULE AFFINITY-REGULATING KINASE"/>
    <property type="match status" value="1"/>
</dbReference>
<proteinExistence type="predicted"/>
<accession>S8FPM3</accession>
<dbReference type="Pfam" id="PF00069">
    <property type="entry name" value="Pkinase"/>
    <property type="match status" value="2"/>
</dbReference>
<name>S8FPM3_FOMSC</name>
<dbReference type="SMART" id="SM00220">
    <property type="entry name" value="S_TKc"/>
    <property type="match status" value="1"/>
</dbReference>
<keyword evidence="1 3" id="KW-0547">Nucleotide-binding</keyword>
<sequence>MFLSSFSPSPATIAIPDDVEGAVIAGYTLGSIIGVGGFSTIRQATSSEGGSVAVKIVRRTDLSARARKRLDRETTIWRSLNHEHVLPLFSVTQTPHADYYVTLYCPAGTLFDILKRDGHPALPQDDAGMMFRQVVRGLRYLHEVAGVVHGDMKLENVLVDEMGVCRISDFGMARKIGEVDESDAQSSESSTRSTPGTLPRRSHGTQGPLQKHLSLMRHSGPRHRGSTPLPSSTTTPTRSREFPQGSLPYASPELLLPPSSAPYSPNPAQDIWALGVMLYTLLTGRLPFMDSYDPRLQMKILHGVYEMPKGIGHGAERVLTGCLERSVPNRWTVAMVDEVAWGIGWGAEGDEASPPPEMPSRVSSKSRSRSRLGLRIDGSVIDELESVRSPSCATGSESRSPSSARRASRSASRHAHAHHPYELPHQLHHHHEHLPHPRPMEPSFSALTKAILRTNSADSDSSSGSALNESALLMTPGQPQRERGRLPRPKAHLATELPLSKSRSVSPLEALLTPSDSVTVGQPLKAVDKSAAMGGIFASVSQASAADEDAEWSYGNDADAPPSAEGQLRRLLEKDSQRSGRRGSVPPPSARTPFQCHTPSGLYTPATPRSIQSQGTRSRSVDVRPISAATGASGRSG</sequence>
<reference evidence="6 7" key="1">
    <citation type="journal article" date="2012" name="Science">
        <title>The Paleozoic origin of enzymatic lignin decomposition reconstructed from 31 fungal genomes.</title>
        <authorList>
            <person name="Floudas D."/>
            <person name="Binder M."/>
            <person name="Riley R."/>
            <person name="Barry K."/>
            <person name="Blanchette R.A."/>
            <person name="Henrissat B."/>
            <person name="Martinez A.T."/>
            <person name="Otillar R."/>
            <person name="Spatafora J.W."/>
            <person name="Yadav J.S."/>
            <person name="Aerts A."/>
            <person name="Benoit I."/>
            <person name="Boyd A."/>
            <person name="Carlson A."/>
            <person name="Copeland A."/>
            <person name="Coutinho P.M."/>
            <person name="de Vries R.P."/>
            <person name="Ferreira P."/>
            <person name="Findley K."/>
            <person name="Foster B."/>
            <person name="Gaskell J."/>
            <person name="Glotzer D."/>
            <person name="Gorecki P."/>
            <person name="Heitman J."/>
            <person name="Hesse C."/>
            <person name="Hori C."/>
            <person name="Igarashi K."/>
            <person name="Jurgens J.A."/>
            <person name="Kallen N."/>
            <person name="Kersten P."/>
            <person name="Kohler A."/>
            <person name="Kuees U."/>
            <person name="Kumar T.K.A."/>
            <person name="Kuo A."/>
            <person name="LaButti K."/>
            <person name="Larrondo L.F."/>
            <person name="Lindquist E."/>
            <person name="Ling A."/>
            <person name="Lombard V."/>
            <person name="Lucas S."/>
            <person name="Lundell T."/>
            <person name="Martin R."/>
            <person name="McLaughlin D.J."/>
            <person name="Morgenstern I."/>
            <person name="Morin E."/>
            <person name="Murat C."/>
            <person name="Nagy L.G."/>
            <person name="Nolan M."/>
            <person name="Ohm R.A."/>
            <person name="Patyshakuliyeva A."/>
            <person name="Rokas A."/>
            <person name="Ruiz-Duenas F.J."/>
            <person name="Sabat G."/>
            <person name="Salamov A."/>
            <person name="Samejima M."/>
            <person name="Schmutz J."/>
            <person name="Slot J.C."/>
            <person name="St John F."/>
            <person name="Stenlid J."/>
            <person name="Sun H."/>
            <person name="Sun S."/>
            <person name="Syed K."/>
            <person name="Tsang A."/>
            <person name="Wiebenga A."/>
            <person name="Young D."/>
            <person name="Pisabarro A."/>
            <person name="Eastwood D.C."/>
            <person name="Martin F."/>
            <person name="Cullen D."/>
            <person name="Grigoriev I.V."/>
            <person name="Hibbett D.S."/>
        </authorList>
    </citation>
    <scope>NUCLEOTIDE SEQUENCE</scope>
    <source>
        <strain evidence="7">FP-58527</strain>
    </source>
</reference>
<dbReference type="AlphaFoldDB" id="S8FPM3"/>
<dbReference type="HOGENOM" id="CLU_017586_0_0_1"/>
<dbReference type="InterPro" id="IPR008271">
    <property type="entry name" value="Ser/Thr_kinase_AS"/>
</dbReference>
<dbReference type="SUPFAM" id="SSF56112">
    <property type="entry name" value="Protein kinase-like (PK-like)"/>
    <property type="match status" value="1"/>
</dbReference>
<feature type="compositionally biased region" description="Polar residues" evidence="4">
    <location>
        <begin position="184"/>
        <end position="196"/>
    </location>
</feature>
<dbReference type="InParanoid" id="S8FPM3"/>
<dbReference type="PANTHER" id="PTHR24346:SF76">
    <property type="entry name" value="NON-SPECIFIC SERINE_THREONINE PROTEIN KINASE"/>
    <property type="match status" value="1"/>
</dbReference>
<dbReference type="Gene3D" id="1.10.510.10">
    <property type="entry name" value="Transferase(Phosphotransferase) domain 1"/>
    <property type="match status" value="2"/>
</dbReference>
<dbReference type="Proteomes" id="UP000015241">
    <property type="component" value="Unassembled WGS sequence"/>
</dbReference>
<evidence type="ECO:0000256" key="3">
    <source>
        <dbReference type="PROSITE-ProRule" id="PRU10141"/>
    </source>
</evidence>
<dbReference type="EMBL" id="KE504150">
    <property type="protein sequence ID" value="EPT00230.1"/>
    <property type="molecule type" value="Genomic_DNA"/>
</dbReference>
<feature type="binding site" evidence="3">
    <location>
        <position position="55"/>
    </location>
    <ligand>
        <name>ATP</name>
        <dbReference type="ChEBI" id="CHEBI:30616"/>
    </ligand>
</feature>
<feature type="region of interest" description="Disordered" evidence="4">
    <location>
        <begin position="455"/>
        <end position="492"/>
    </location>
</feature>
<organism evidence="6 7">
    <name type="scientific">Fomitopsis schrenkii</name>
    <name type="common">Brown rot fungus</name>
    <dbReference type="NCBI Taxonomy" id="2126942"/>
    <lineage>
        <taxon>Eukaryota</taxon>
        <taxon>Fungi</taxon>
        <taxon>Dikarya</taxon>
        <taxon>Basidiomycota</taxon>
        <taxon>Agaricomycotina</taxon>
        <taxon>Agaricomycetes</taxon>
        <taxon>Polyporales</taxon>
        <taxon>Fomitopsis</taxon>
    </lineage>
</organism>
<feature type="compositionally biased region" description="Polar residues" evidence="4">
    <location>
        <begin position="388"/>
        <end position="397"/>
    </location>
</feature>
<dbReference type="PROSITE" id="PS00107">
    <property type="entry name" value="PROTEIN_KINASE_ATP"/>
    <property type="match status" value="1"/>
</dbReference>
<feature type="compositionally biased region" description="Low complexity" evidence="4">
    <location>
        <begin position="455"/>
        <end position="473"/>
    </location>
</feature>
<feature type="compositionally biased region" description="Low complexity" evidence="4">
    <location>
        <begin position="226"/>
        <end position="237"/>
    </location>
</feature>
<keyword evidence="7" id="KW-1185">Reference proteome</keyword>
<keyword evidence="2 3" id="KW-0067">ATP-binding</keyword>
<evidence type="ECO:0000313" key="6">
    <source>
        <dbReference type="EMBL" id="EPT00230.1"/>
    </source>
</evidence>
<dbReference type="GO" id="GO:0035556">
    <property type="term" value="P:intracellular signal transduction"/>
    <property type="evidence" value="ECO:0007669"/>
    <property type="project" value="TreeGrafter"/>
</dbReference>